<evidence type="ECO:0000256" key="2">
    <source>
        <dbReference type="ARBA" id="ARBA00023239"/>
    </source>
</evidence>
<proteinExistence type="inferred from homology"/>
<dbReference type="GO" id="GO:0019243">
    <property type="term" value="P:methylglyoxal catabolic process to D-lactate via S-lactoyl-glutathione"/>
    <property type="evidence" value="ECO:0007669"/>
    <property type="project" value="TreeGrafter"/>
</dbReference>
<dbReference type="InterPro" id="IPR002818">
    <property type="entry name" value="DJ-1/PfpI"/>
</dbReference>
<dbReference type="Pfam" id="PF01965">
    <property type="entry name" value="DJ-1_PfpI"/>
    <property type="match status" value="1"/>
</dbReference>
<dbReference type="PANTHER" id="PTHR48094:SF11">
    <property type="entry name" value="GLUTATHIONE-INDEPENDENT GLYOXALASE HSP31-RELATED"/>
    <property type="match status" value="1"/>
</dbReference>
<accession>A0A1L7AAP5</accession>
<name>A0A1L7AAP5_9PROT</name>
<sequence>MAKGQVLVVATSHGLLGDGPDRTGLWLEELAVPYYALLDAGFEVLLVSTAGGEIPVDPRSVPGASPEPNGIHGAVGRFLADEGAMALARTSSRLEDVAEQPHDAIFLPGGHGAMWDLPANRPLAALIGQAMEDGRLVAALCHGPAGLVAAHRQGTSAPVVEGRRVTGFSNREEAATGLSEVVPFLLEDRLRSLGAHYESGPEFTGFALRDGNLITGQNPQSSALVAQHLIAALEEHS</sequence>
<dbReference type="Proteomes" id="UP000185494">
    <property type="component" value="Chromosome 1"/>
</dbReference>
<dbReference type="GO" id="GO:0019172">
    <property type="term" value="F:glyoxalase III activity"/>
    <property type="evidence" value="ECO:0007669"/>
    <property type="project" value="TreeGrafter"/>
</dbReference>
<comment type="similarity">
    <text evidence="3">Belongs to the peptidase C56 family. HSP31-like subfamily.</text>
</comment>
<evidence type="ECO:0000313" key="6">
    <source>
        <dbReference type="Proteomes" id="UP000185494"/>
    </source>
</evidence>
<keyword evidence="5" id="KW-0808">Transferase</keyword>
<dbReference type="PANTHER" id="PTHR48094">
    <property type="entry name" value="PROTEIN/NUCLEIC ACID DEGLYCASE DJ-1-RELATED"/>
    <property type="match status" value="1"/>
</dbReference>
<evidence type="ECO:0000256" key="3">
    <source>
        <dbReference type="ARBA" id="ARBA00038493"/>
    </source>
</evidence>
<dbReference type="SUPFAM" id="SSF52317">
    <property type="entry name" value="Class I glutamine amidotransferase-like"/>
    <property type="match status" value="1"/>
</dbReference>
<evidence type="ECO:0000313" key="5">
    <source>
        <dbReference type="EMBL" id="APT55874.1"/>
    </source>
</evidence>
<dbReference type="STRING" id="257708.RGI145_00815"/>
<dbReference type="GO" id="GO:0016740">
    <property type="term" value="F:transferase activity"/>
    <property type="evidence" value="ECO:0007669"/>
    <property type="project" value="UniProtKB-KW"/>
</dbReference>
<dbReference type="InterPro" id="IPR050325">
    <property type="entry name" value="Prot/Nucl_acid_deglycase"/>
</dbReference>
<reference evidence="5 6" key="1">
    <citation type="submission" date="2016-05" db="EMBL/GenBank/DDBJ databases">
        <title>Complete Genome and Methylome Analysis of Psychrotrophic Bacterial Isolates from Antarctic Lake Untersee.</title>
        <authorList>
            <person name="Fomenkov A."/>
            <person name="Akimov V.N."/>
            <person name="Vasilyeva L.V."/>
            <person name="Andersen D."/>
            <person name="Vincze T."/>
            <person name="Roberts R.J."/>
        </authorList>
    </citation>
    <scope>NUCLEOTIDE SEQUENCE [LARGE SCALE GENOMIC DNA]</scope>
    <source>
        <strain evidence="5 6">U14-5</strain>
    </source>
</reference>
<evidence type="ECO:0000259" key="4">
    <source>
        <dbReference type="Pfam" id="PF01965"/>
    </source>
</evidence>
<dbReference type="EMBL" id="CP015583">
    <property type="protein sequence ID" value="APT55874.1"/>
    <property type="molecule type" value="Genomic_DNA"/>
</dbReference>
<protein>
    <submittedName>
        <fullName evidence="5">Glutamine amidotransferase</fullName>
    </submittedName>
</protein>
<keyword evidence="5" id="KW-0315">Glutamine amidotransferase</keyword>
<gene>
    <name evidence="5" type="ORF">RGI145_00815</name>
</gene>
<dbReference type="GO" id="GO:0005737">
    <property type="term" value="C:cytoplasm"/>
    <property type="evidence" value="ECO:0007669"/>
    <property type="project" value="TreeGrafter"/>
</dbReference>
<dbReference type="RefSeq" id="WP_075796843.1">
    <property type="nucleotide sequence ID" value="NZ_CP015583.1"/>
</dbReference>
<organism evidence="5 6">
    <name type="scientific">Roseomonas gilardii</name>
    <dbReference type="NCBI Taxonomy" id="257708"/>
    <lineage>
        <taxon>Bacteria</taxon>
        <taxon>Pseudomonadati</taxon>
        <taxon>Pseudomonadota</taxon>
        <taxon>Alphaproteobacteria</taxon>
        <taxon>Acetobacterales</taxon>
        <taxon>Roseomonadaceae</taxon>
        <taxon>Roseomonas</taxon>
    </lineage>
</organism>
<feature type="domain" description="DJ-1/PfpI" evidence="4">
    <location>
        <begin position="29"/>
        <end position="230"/>
    </location>
</feature>
<dbReference type="Gene3D" id="3.40.50.880">
    <property type="match status" value="1"/>
</dbReference>
<evidence type="ECO:0000256" key="1">
    <source>
        <dbReference type="ARBA" id="ARBA00023016"/>
    </source>
</evidence>
<keyword evidence="1" id="KW-0346">Stress response</keyword>
<dbReference type="AlphaFoldDB" id="A0A1L7AAP5"/>
<dbReference type="eggNOG" id="COG0693">
    <property type="taxonomic scope" value="Bacteria"/>
</dbReference>
<dbReference type="CDD" id="cd03141">
    <property type="entry name" value="GATase1_Hsp31_like"/>
    <property type="match status" value="1"/>
</dbReference>
<dbReference type="KEGG" id="rgi:RGI145_00815"/>
<keyword evidence="2" id="KW-0456">Lyase</keyword>
<dbReference type="InterPro" id="IPR029062">
    <property type="entry name" value="Class_I_gatase-like"/>
</dbReference>